<keyword evidence="3" id="KW-0560">Oxidoreductase</keyword>
<evidence type="ECO:0000313" key="8">
    <source>
        <dbReference type="EMBL" id="PIP61495.1"/>
    </source>
</evidence>
<dbReference type="GO" id="GO:0016491">
    <property type="term" value="F:oxidoreductase activity"/>
    <property type="evidence" value="ECO:0007669"/>
    <property type="project" value="UniProtKB-KW"/>
</dbReference>
<keyword evidence="6" id="KW-0472">Membrane</keyword>
<dbReference type="InterPro" id="IPR036249">
    <property type="entry name" value="Thioredoxin-like_sf"/>
</dbReference>
<keyword evidence="4" id="KW-1015">Disulfide bond</keyword>
<feature type="transmembrane region" description="Helical" evidence="6">
    <location>
        <begin position="20"/>
        <end position="39"/>
    </location>
</feature>
<dbReference type="PROSITE" id="PS51352">
    <property type="entry name" value="THIOREDOXIN_2"/>
    <property type="match status" value="1"/>
</dbReference>
<dbReference type="EMBL" id="PCTA01000025">
    <property type="protein sequence ID" value="PIP61495.1"/>
    <property type="molecule type" value="Genomic_DNA"/>
</dbReference>
<keyword evidence="2" id="KW-0732">Signal</keyword>
<keyword evidence="6" id="KW-1133">Transmembrane helix</keyword>
<proteinExistence type="inferred from homology"/>
<dbReference type="AlphaFoldDB" id="A0A2H0BUZ7"/>
<dbReference type="Proteomes" id="UP000231246">
    <property type="component" value="Unassembled WGS sequence"/>
</dbReference>
<feature type="domain" description="Thioredoxin" evidence="7">
    <location>
        <begin position="55"/>
        <end position="256"/>
    </location>
</feature>
<keyword evidence="5" id="KW-0676">Redox-active center</keyword>
<dbReference type="Gene3D" id="3.40.30.10">
    <property type="entry name" value="Glutaredoxin"/>
    <property type="match status" value="1"/>
</dbReference>
<dbReference type="PANTHER" id="PTHR13887:SF14">
    <property type="entry name" value="DISULFIDE BOND FORMATION PROTEIN D"/>
    <property type="match status" value="1"/>
</dbReference>
<evidence type="ECO:0000259" key="7">
    <source>
        <dbReference type="PROSITE" id="PS51352"/>
    </source>
</evidence>
<comment type="similarity">
    <text evidence="1">Belongs to the thioredoxin family. DsbA subfamily.</text>
</comment>
<gene>
    <name evidence="8" type="ORF">COW99_03685</name>
</gene>
<evidence type="ECO:0000256" key="1">
    <source>
        <dbReference type="ARBA" id="ARBA00005791"/>
    </source>
</evidence>
<evidence type="ECO:0000256" key="2">
    <source>
        <dbReference type="ARBA" id="ARBA00022729"/>
    </source>
</evidence>
<dbReference type="InterPro" id="IPR012336">
    <property type="entry name" value="Thioredoxin-like_fold"/>
</dbReference>
<name>A0A2H0BUZ7_9BACT</name>
<reference evidence="8 9" key="1">
    <citation type="submission" date="2017-09" db="EMBL/GenBank/DDBJ databases">
        <title>Depth-based differentiation of microbial function through sediment-hosted aquifers and enrichment of novel symbionts in the deep terrestrial subsurface.</title>
        <authorList>
            <person name="Probst A.J."/>
            <person name="Ladd B."/>
            <person name="Jarett J.K."/>
            <person name="Geller-Mcgrath D.E."/>
            <person name="Sieber C.M."/>
            <person name="Emerson J.B."/>
            <person name="Anantharaman K."/>
            <person name="Thomas B.C."/>
            <person name="Malmstrom R."/>
            <person name="Stieglmeier M."/>
            <person name="Klingl A."/>
            <person name="Woyke T."/>
            <person name="Ryan C.M."/>
            <person name="Banfield J.F."/>
        </authorList>
    </citation>
    <scope>NUCLEOTIDE SEQUENCE [LARGE SCALE GENOMIC DNA]</scope>
    <source>
        <strain evidence="8">CG22_combo_CG10-13_8_21_14_all_38_20</strain>
    </source>
</reference>
<evidence type="ECO:0000256" key="6">
    <source>
        <dbReference type="SAM" id="Phobius"/>
    </source>
</evidence>
<dbReference type="InterPro" id="IPR013766">
    <property type="entry name" value="Thioredoxin_domain"/>
</dbReference>
<dbReference type="PANTHER" id="PTHR13887">
    <property type="entry name" value="GLUTATHIONE S-TRANSFERASE KAPPA"/>
    <property type="match status" value="1"/>
</dbReference>
<organism evidence="8 9">
    <name type="scientific">Candidatus Roizmanbacteria bacterium CG22_combo_CG10-13_8_21_14_all_38_20</name>
    <dbReference type="NCBI Taxonomy" id="1974862"/>
    <lineage>
        <taxon>Bacteria</taxon>
        <taxon>Candidatus Roizmaniibacteriota</taxon>
    </lineage>
</organism>
<sequence>MVYNRVSLGVNIINKNNTIALALAGLLAVSAFVIGSLYTRVQYLENGTSTVAKAAEAGNVAGDVSQPDATIVDNLPELTDEDHVKGDRNARILLVEYSDLECPFCQQFHQTAQQVVDDYDGQVAWAYRHFPLEFHQNAQKEAEASECAAELGGNDAFWKYIDKIFERTTTNGTGFALDKLVPLAQEIGIDGNDFRECLDSDRHKQNVLDQMAGGKGAGITGTPGNILLDTKTGETRLIPGAVPYEQIKPVIDELLQG</sequence>
<protein>
    <submittedName>
        <fullName evidence="8">Disulfide bond formation protein DsbA</fullName>
    </submittedName>
</protein>
<dbReference type="SUPFAM" id="SSF52833">
    <property type="entry name" value="Thioredoxin-like"/>
    <property type="match status" value="1"/>
</dbReference>
<evidence type="ECO:0000256" key="4">
    <source>
        <dbReference type="ARBA" id="ARBA00023157"/>
    </source>
</evidence>
<evidence type="ECO:0000256" key="3">
    <source>
        <dbReference type="ARBA" id="ARBA00023002"/>
    </source>
</evidence>
<dbReference type="Pfam" id="PF13462">
    <property type="entry name" value="Thioredoxin_4"/>
    <property type="match status" value="1"/>
</dbReference>
<keyword evidence="6" id="KW-0812">Transmembrane</keyword>
<evidence type="ECO:0000313" key="9">
    <source>
        <dbReference type="Proteomes" id="UP000231246"/>
    </source>
</evidence>
<evidence type="ECO:0000256" key="5">
    <source>
        <dbReference type="ARBA" id="ARBA00023284"/>
    </source>
</evidence>
<comment type="caution">
    <text evidence="8">The sequence shown here is derived from an EMBL/GenBank/DDBJ whole genome shotgun (WGS) entry which is preliminary data.</text>
</comment>
<accession>A0A2H0BUZ7</accession>